<dbReference type="EMBL" id="JARK01000116">
    <property type="protein sequence ID" value="EYC42817.1"/>
    <property type="molecule type" value="Genomic_DNA"/>
</dbReference>
<proteinExistence type="predicted"/>
<gene>
    <name evidence="1" type="primary">Acey_s0516.g2795</name>
    <name evidence="1" type="ORF">Y032_0516g2795</name>
</gene>
<sequence>MNKGVGMRLAWYTCNDVDVYVVVKLDNEEVQRDGVHILRAIFALFVLRKRKVLHSWVEDSKGCEALLSGILDFSDGPFNSILRIERVRNSRLRKINMYLYVASLPARNTITYHVE</sequence>
<reference evidence="2" key="1">
    <citation type="journal article" date="2015" name="Nat. Genet.">
        <title>The genome and transcriptome of the zoonotic hookworm Ancylostoma ceylanicum identify infection-specific gene families.</title>
        <authorList>
            <person name="Schwarz E.M."/>
            <person name="Hu Y."/>
            <person name="Antoshechkin I."/>
            <person name="Miller M.M."/>
            <person name="Sternberg P.W."/>
            <person name="Aroian R.V."/>
        </authorList>
    </citation>
    <scope>NUCLEOTIDE SEQUENCE</scope>
    <source>
        <strain evidence="2">HY135</strain>
    </source>
</reference>
<accession>A0A016WU77</accession>
<dbReference type="AlphaFoldDB" id="A0A016WU77"/>
<organism evidence="1 2">
    <name type="scientific">Ancylostoma ceylanicum</name>
    <dbReference type="NCBI Taxonomy" id="53326"/>
    <lineage>
        <taxon>Eukaryota</taxon>
        <taxon>Metazoa</taxon>
        <taxon>Ecdysozoa</taxon>
        <taxon>Nematoda</taxon>
        <taxon>Chromadorea</taxon>
        <taxon>Rhabditida</taxon>
        <taxon>Rhabditina</taxon>
        <taxon>Rhabditomorpha</taxon>
        <taxon>Strongyloidea</taxon>
        <taxon>Ancylostomatidae</taxon>
        <taxon>Ancylostomatinae</taxon>
        <taxon>Ancylostoma</taxon>
    </lineage>
</organism>
<protein>
    <submittedName>
        <fullName evidence="1">Uncharacterized protein</fullName>
    </submittedName>
</protein>
<keyword evidence="2" id="KW-1185">Reference proteome</keyword>
<name>A0A016WU77_9BILA</name>
<evidence type="ECO:0000313" key="1">
    <source>
        <dbReference type="EMBL" id="EYC42817.1"/>
    </source>
</evidence>
<comment type="caution">
    <text evidence="1">The sequence shown here is derived from an EMBL/GenBank/DDBJ whole genome shotgun (WGS) entry which is preliminary data.</text>
</comment>
<dbReference type="Proteomes" id="UP000024635">
    <property type="component" value="Unassembled WGS sequence"/>
</dbReference>
<evidence type="ECO:0000313" key="2">
    <source>
        <dbReference type="Proteomes" id="UP000024635"/>
    </source>
</evidence>